<dbReference type="STRING" id="369723.Strop_1545"/>
<dbReference type="InterPro" id="IPR051601">
    <property type="entry name" value="Serine_prot/Carboxylest_S33"/>
</dbReference>
<dbReference type="KEGG" id="stp:Strop_1545"/>
<dbReference type="Gene3D" id="3.40.50.1820">
    <property type="entry name" value="alpha/beta hydrolase"/>
    <property type="match status" value="1"/>
</dbReference>
<dbReference type="Pfam" id="PF08386">
    <property type="entry name" value="Abhydrolase_4"/>
    <property type="match status" value="1"/>
</dbReference>
<dbReference type="InterPro" id="IPR000073">
    <property type="entry name" value="AB_hydrolase_1"/>
</dbReference>
<evidence type="ECO:0000313" key="6">
    <source>
        <dbReference type="EMBL" id="ABP54011.1"/>
    </source>
</evidence>
<evidence type="ECO:0000259" key="5">
    <source>
        <dbReference type="Pfam" id="PF08386"/>
    </source>
</evidence>
<dbReference type="HOGENOM" id="CLU_013364_3_1_11"/>
<feature type="domain" description="AB hydrolase-1" evidence="4">
    <location>
        <begin position="133"/>
        <end position="319"/>
    </location>
</feature>
<organism evidence="6 7">
    <name type="scientific">Salinispora tropica (strain ATCC BAA-916 / DSM 44818 / JCM 13857 / NBRC 105044 / CNB-440)</name>
    <dbReference type="NCBI Taxonomy" id="369723"/>
    <lineage>
        <taxon>Bacteria</taxon>
        <taxon>Bacillati</taxon>
        <taxon>Actinomycetota</taxon>
        <taxon>Actinomycetes</taxon>
        <taxon>Micromonosporales</taxon>
        <taxon>Micromonosporaceae</taxon>
        <taxon>Salinispora</taxon>
    </lineage>
</organism>
<dbReference type="GO" id="GO:0016787">
    <property type="term" value="F:hydrolase activity"/>
    <property type="evidence" value="ECO:0007669"/>
    <property type="project" value="UniProtKB-KW"/>
</dbReference>
<dbReference type="Pfam" id="PF00561">
    <property type="entry name" value="Abhydrolase_1"/>
    <property type="match status" value="1"/>
</dbReference>
<keyword evidence="3" id="KW-0378">Hydrolase</keyword>
<dbReference type="PANTHER" id="PTHR43248:SF29">
    <property type="entry name" value="TRIPEPTIDYL AMINOPEPTIDASE"/>
    <property type="match status" value="1"/>
</dbReference>
<dbReference type="SUPFAM" id="SSF53474">
    <property type="entry name" value="alpha/beta-Hydrolases"/>
    <property type="match status" value="1"/>
</dbReference>
<reference evidence="7" key="1">
    <citation type="journal article" date="2007" name="Proc. Natl. Acad. Sci. U.S.A.">
        <title>Genome sequencing reveals complex secondary metabolome in the marine actinomycete Salinispora tropica.</title>
        <authorList>
            <person name="Udwary D.W."/>
            <person name="Zeigler L."/>
            <person name="Asolkar R.N."/>
            <person name="Singan V."/>
            <person name="Lapidus A."/>
            <person name="Fenical W."/>
            <person name="Jensen P.R."/>
            <person name="Moore B.S."/>
        </authorList>
    </citation>
    <scope>NUCLEOTIDE SEQUENCE [LARGE SCALE GENOMIC DNA]</scope>
    <source>
        <strain evidence="7">ATCC BAA-916 / DSM 44818 / CNB-440</strain>
    </source>
</reference>
<evidence type="ECO:0000256" key="2">
    <source>
        <dbReference type="ARBA" id="ARBA00022729"/>
    </source>
</evidence>
<dbReference type="EMBL" id="CP000667">
    <property type="protein sequence ID" value="ABP54011.1"/>
    <property type="molecule type" value="Genomic_DNA"/>
</dbReference>
<dbReference type="PANTHER" id="PTHR43248">
    <property type="entry name" value="2-SUCCINYL-6-HYDROXY-2,4-CYCLOHEXADIENE-1-CARBOXYLATE SYNTHASE"/>
    <property type="match status" value="1"/>
</dbReference>
<keyword evidence="7" id="KW-1185">Reference proteome</keyword>
<comment type="similarity">
    <text evidence="1">Belongs to the peptidase S33 family.</text>
</comment>
<sequence>MVPRPGRRSRLPRPRKVHPVVRTSARRFAPAVLLLASTFLAAGCTLPAFAPRTEAQPAGPPGTAPTWQACPEVAEELVGRTAPGMRYECTRITVPRNWADGATATSGPGAGETFEIALLRARSMNQRDRIGSLLINPGGPGGSGVDTAVYLSFPAAVGGLPASVTDHFDIVGFDPRGVARSSPVECISDANLDASFGYDPDPESQQSFDGFVELNQRIGRECGDRYGDQLALYSTEQAAHDIEAIRAAVGDEKVTYLGYSYGTLLGATYAQLHPERVRALVLDGAIDPRLDLVASAESQAMGFERAFDNFALWCSTNPDRCPIAPAARDAVTSAIDKARVSPVLGDDGREATPGWIFYAVVSSLYTEVGWEQLAQAIEELEDGDATEVFRLADAYAGREPDGTYSNLFDANLAVNCADEEEKPSWEQIRQLQSQWREQYPLFGPALAVGMLACTEWPGGRDPYPTGPADGAPPILVVGTTGDPATPYEQTPALAEMLGVGRVLTWEGEGHTAYPQTACINAAVDAYLVDLTVPAEGKRCPPQ</sequence>
<evidence type="ECO:0000259" key="4">
    <source>
        <dbReference type="Pfam" id="PF00561"/>
    </source>
</evidence>
<feature type="domain" description="Peptidase S33 tripeptidyl aminopeptidase-like C-terminal" evidence="5">
    <location>
        <begin position="439"/>
        <end position="539"/>
    </location>
</feature>
<gene>
    <name evidence="6" type="ordered locus">Strop_1545</name>
</gene>
<dbReference type="InterPro" id="IPR013595">
    <property type="entry name" value="Pept_S33_TAP-like_C"/>
</dbReference>
<keyword evidence="2" id="KW-0732">Signal</keyword>
<accession>A4X561</accession>
<dbReference type="eggNOG" id="COG0596">
    <property type="taxonomic scope" value="Bacteria"/>
</dbReference>
<evidence type="ECO:0000256" key="1">
    <source>
        <dbReference type="ARBA" id="ARBA00010088"/>
    </source>
</evidence>
<dbReference type="Proteomes" id="UP000000235">
    <property type="component" value="Chromosome"/>
</dbReference>
<proteinExistence type="inferred from homology"/>
<dbReference type="AlphaFoldDB" id="A4X561"/>
<evidence type="ECO:0000256" key="3">
    <source>
        <dbReference type="ARBA" id="ARBA00022801"/>
    </source>
</evidence>
<name>A4X561_SALTO</name>
<dbReference type="InterPro" id="IPR029058">
    <property type="entry name" value="AB_hydrolase_fold"/>
</dbReference>
<protein>
    <submittedName>
        <fullName evidence="6">TAP domain protein</fullName>
    </submittedName>
</protein>
<evidence type="ECO:0000313" key="7">
    <source>
        <dbReference type="Proteomes" id="UP000000235"/>
    </source>
</evidence>